<dbReference type="CDD" id="cd03714">
    <property type="entry name" value="RT_DIRS1"/>
    <property type="match status" value="1"/>
</dbReference>
<name>A0ABD0MXQ2_CIRMR</name>
<dbReference type="PANTHER" id="PTHR33050">
    <property type="entry name" value="REVERSE TRANSCRIPTASE DOMAIN-CONTAINING PROTEIN"/>
    <property type="match status" value="1"/>
</dbReference>
<comment type="caution">
    <text evidence="4">The sequence shown here is derived from an EMBL/GenBank/DDBJ whole genome shotgun (WGS) entry which is preliminary data.</text>
</comment>
<evidence type="ECO:0000259" key="3">
    <source>
        <dbReference type="PROSITE" id="PS50878"/>
    </source>
</evidence>
<comment type="similarity">
    <text evidence="1">Belongs to the beta type-B retroviral polymerase family. HERV class-II K(HML-2) pol subfamily.</text>
</comment>
<organism evidence="4 5">
    <name type="scientific">Cirrhinus mrigala</name>
    <name type="common">Mrigala</name>
    <dbReference type="NCBI Taxonomy" id="683832"/>
    <lineage>
        <taxon>Eukaryota</taxon>
        <taxon>Metazoa</taxon>
        <taxon>Chordata</taxon>
        <taxon>Craniata</taxon>
        <taxon>Vertebrata</taxon>
        <taxon>Euteleostomi</taxon>
        <taxon>Actinopterygii</taxon>
        <taxon>Neopterygii</taxon>
        <taxon>Teleostei</taxon>
        <taxon>Ostariophysi</taxon>
        <taxon>Cypriniformes</taxon>
        <taxon>Cyprinidae</taxon>
        <taxon>Labeoninae</taxon>
        <taxon>Labeonini</taxon>
        <taxon>Cirrhinus</taxon>
    </lineage>
</organism>
<dbReference type="InterPro" id="IPR000477">
    <property type="entry name" value="RT_dom"/>
</dbReference>
<dbReference type="Gene3D" id="3.10.10.10">
    <property type="entry name" value="HIV Type 1 Reverse Transcriptase, subunit A, domain 1"/>
    <property type="match status" value="1"/>
</dbReference>
<evidence type="ECO:0000313" key="4">
    <source>
        <dbReference type="EMBL" id="KAL0153346.1"/>
    </source>
</evidence>
<dbReference type="EMBL" id="JAMKFB020000118">
    <property type="protein sequence ID" value="KAL0153346.1"/>
    <property type="molecule type" value="Genomic_DNA"/>
</dbReference>
<evidence type="ECO:0000256" key="2">
    <source>
        <dbReference type="ARBA" id="ARBA00012180"/>
    </source>
</evidence>
<feature type="domain" description="Reverse transcriptase" evidence="3">
    <location>
        <begin position="10"/>
        <end position="192"/>
    </location>
</feature>
<dbReference type="InterPro" id="IPR052055">
    <property type="entry name" value="Hepadnavirus_pol/RT"/>
</dbReference>
<reference evidence="4 5" key="1">
    <citation type="submission" date="2024-05" db="EMBL/GenBank/DDBJ databases">
        <title>Genome sequencing and assembly of Indian major carp, Cirrhinus mrigala (Hamilton, 1822).</title>
        <authorList>
            <person name="Mohindra V."/>
            <person name="Chowdhury L.M."/>
            <person name="Lal K."/>
            <person name="Jena J.K."/>
        </authorList>
    </citation>
    <scope>NUCLEOTIDE SEQUENCE [LARGE SCALE GENOMIC DNA]</scope>
    <source>
        <strain evidence="4">CM1030</strain>
        <tissue evidence="4">Blood</tissue>
    </source>
</reference>
<dbReference type="Pfam" id="PF00078">
    <property type="entry name" value="RVT_1"/>
    <property type="match status" value="1"/>
</dbReference>
<protein>
    <recommendedName>
        <fullName evidence="2">ribonuclease H</fullName>
        <ecNumber evidence="2">3.1.26.4</ecNumber>
    </recommendedName>
</protein>
<evidence type="ECO:0000256" key="1">
    <source>
        <dbReference type="ARBA" id="ARBA00010879"/>
    </source>
</evidence>
<accession>A0ABD0MXQ2</accession>
<dbReference type="SUPFAM" id="SSF56672">
    <property type="entry name" value="DNA/RNA polymerases"/>
    <property type="match status" value="1"/>
</dbReference>
<keyword evidence="5" id="KW-1185">Reference proteome</keyword>
<dbReference type="Gene3D" id="3.30.70.270">
    <property type="match status" value="1"/>
</dbReference>
<dbReference type="GO" id="GO:0004523">
    <property type="term" value="F:RNA-DNA hybrid ribonuclease activity"/>
    <property type="evidence" value="ECO:0007669"/>
    <property type="project" value="UniProtKB-EC"/>
</dbReference>
<dbReference type="Proteomes" id="UP001529510">
    <property type="component" value="Unassembled WGS sequence"/>
</dbReference>
<proteinExistence type="inferred from homology"/>
<dbReference type="AlphaFoldDB" id="A0ABD0MXQ2"/>
<dbReference type="PANTHER" id="PTHR33050:SF7">
    <property type="entry name" value="RIBONUCLEASE H"/>
    <property type="match status" value="1"/>
</dbReference>
<dbReference type="InterPro" id="IPR043502">
    <property type="entry name" value="DNA/RNA_pol_sf"/>
</dbReference>
<dbReference type="InterPro" id="IPR043128">
    <property type="entry name" value="Rev_trsase/Diguanyl_cyclase"/>
</dbReference>
<gene>
    <name evidence="4" type="ORF">M9458_051342</name>
</gene>
<dbReference type="PROSITE" id="PS50878">
    <property type="entry name" value="RT_POL"/>
    <property type="match status" value="1"/>
</dbReference>
<dbReference type="EC" id="3.1.26.4" evidence="2"/>
<sequence>MGNLLAKGAIETVPPAQSESGFCSHYFLVPKKDGGLRPILDLRRLNHTLMRWPFRMLMLKQILSQVRPGDWFCLLDLKDAYFHIQIAPHQRRFLRFTFEGVAYQYTVLPFGLSLAPRTFTKCMDMALSPLRQKEIRILNYLDDWLILAQLEDVLLSHRSFLLSHLDCLGLRVSFAKSVLSPSQRILFLRAVVMPECALAIQQLAALFKKILGLMASASPVLQLGLLQMRPREPESSIPHLAPADHQWMERGILLHTVCRREVVSTDASNSGWGALCDGKERNLIGQHDGSVLHKSPERAPLGMGSAQFAFAKSDTCARHPQMVQIIWEIFGKAEVDLFTPEDNSYCPTYFSKNKDVLTHEWPNLLLYTFPMVALIPQVIRRVRDQKHKVLYQYWFAELSQLLSAAPPNFLSCRSPSTPKVYVAAIAAYHAPIAGQSAGKNNLVEAQSTFPRHCPFLESVLRAPRSHPFEPLQSIGLHPLMLKTTLLLALVSVKPMGDLQVLSVNPTCLEFGPNDSKIILKPRQGYVPKVLLTLFRAQEFNLLSPTIEAAVCMLRLSKWIIEAITLAYSFLGLQCPLGVKAHSTRGVASSWAWSSGVSIAEICAAAGWALQSIFARFHSLDILGLQAWVTDLNEFGPAVSAGHLHYYGPCSPSGTVGLYWFPIAYGNEYCVASHAINLKTLRQNGHLYSQIHRPLWQILAGFVAIAPPPSHWFIL</sequence>
<evidence type="ECO:0000313" key="5">
    <source>
        <dbReference type="Proteomes" id="UP001529510"/>
    </source>
</evidence>